<gene>
    <name evidence="2" type="ORF">APICC_08470</name>
</gene>
<evidence type="ECO:0000256" key="1">
    <source>
        <dbReference type="SAM" id="MobiDB-lite"/>
    </source>
</evidence>
<feature type="region of interest" description="Disordered" evidence="1">
    <location>
        <begin position="30"/>
        <end position="79"/>
    </location>
</feature>
<dbReference type="AlphaFoldDB" id="A0A2A3E554"/>
<name>A0A2A3E554_APICC</name>
<dbReference type="OrthoDB" id="7635548at2759"/>
<dbReference type="Proteomes" id="UP000242457">
    <property type="component" value="Unassembled WGS sequence"/>
</dbReference>
<sequence length="506" mass="59026">MFQAYFLCFYIFNTIFSKFVNSKKYVEKTHKDSTDKKYEPNDEEKEIKTEPKTENSENKDKSVLSHNKNHKGKENNDDSDKIITIEENFDSSTELWNIANDIIIMNMKTENEDINRSIESCNVDDPIEISIINNINSEIITSQENELSENELSSTTNDFQTQFSKSFIDEQDSISSVDEEEDGQIFQKQYNSSEDEFKSSLFHTCCASCKCEKSKQNNFYCRKVINNYSHNSPFIPESKNKERMKKTNEYANDKRKKVISHENEKYTKYKNDKNTKKEKKENSRKNVSPKDKSCFSRMPIKFNKRKYKNIKYKEVAIQTDNSLLEIDDNVEIISTDANRFSEQQFYCKSQFNHFQGRVIVQELNTFNYIADNEESSIGFLRIAHKQITSCSTSSSSTDLGFDEDTSIIPDMNDVIRHLNISNDANTSPRCTRPPPGFPEIPQNRPLMSQIYDPINFILASSTYENSINTYNSRINTITIVPPMPHLYYDYPEFMDFPTYNNFSGTF</sequence>
<proteinExistence type="predicted"/>
<evidence type="ECO:0000313" key="2">
    <source>
        <dbReference type="EMBL" id="PBC26825.1"/>
    </source>
</evidence>
<keyword evidence="3" id="KW-1185">Reference proteome</keyword>
<evidence type="ECO:0000313" key="3">
    <source>
        <dbReference type="Proteomes" id="UP000242457"/>
    </source>
</evidence>
<reference evidence="2 3" key="1">
    <citation type="submission" date="2014-07" db="EMBL/GenBank/DDBJ databases">
        <title>Genomic and transcriptomic analysis on Apis cerana provide comprehensive insights into honey bee biology.</title>
        <authorList>
            <person name="Diao Q."/>
            <person name="Sun L."/>
            <person name="Zheng H."/>
            <person name="Zheng H."/>
            <person name="Xu S."/>
            <person name="Wang S."/>
            <person name="Zeng Z."/>
            <person name="Hu F."/>
            <person name="Su S."/>
            <person name="Wu J."/>
        </authorList>
    </citation>
    <scope>NUCLEOTIDE SEQUENCE [LARGE SCALE GENOMIC DNA]</scope>
    <source>
        <tissue evidence="2">Pupae without intestine</tissue>
    </source>
</reference>
<dbReference type="EMBL" id="KZ288367">
    <property type="protein sequence ID" value="PBC26825.1"/>
    <property type="molecule type" value="Genomic_DNA"/>
</dbReference>
<organism evidence="2 3">
    <name type="scientific">Apis cerana cerana</name>
    <name type="common">Oriental honeybee</name>
    <dbReference type="NCBI Taxonomy" id="94128"/>
    <lineage>
        <taxon>Eukaryota</taxon>
        <taxon>Metazoa</taxon>
        <taxon>Ecdysozoa</taxon>
        <taxon>Arthropoda</taxon>
        <taxon>Hexapoda</taxon>
        <taxon>Insecta</taxon>
        <taxon>Pterygota</taxon>
        <taxon>Neoptera</taxon>
        <taxon>Endopterygota</taxon>
        <taxon>Hymenoptera</taxon>
        <taxon>Apocrita</taxon>
        <taxon>Aculeata</taxon>
        <taxon>Apoidea</taxon>
        <taxon>Anthophila</taxon>
        <taxon>Apidae</taxon>
        <taxon>Apis</taxon>
    </lineage>
</organism>
<feature type="compositionally biased region" description="Basic and acidic residues" evidence="1">
    <location>
        <begin position="30"/>
        <end position="63"/>
    </location>
</feature>
<feature type="region of interest" description="Disordered" evidence="1">
    <location>
        <begin position="269"/>
        <end position="293"/>
    </location>
</feature>
<protein>
    <submittedName>
        <fullName evidence="2">Uncharacterized protein</fullName>
    </submittedName>
</protein>
<accession>A0A2A3E554</accession>